<dbReference type="RefSeq" id="WP_158104299.1">
    <property type="nucleotide sequence ID" value="NZ_JADBEG010000001.1"/>
</dbReference>
<comment type="caution">
    <text evidence="1">The sequence shown here is derived from an EMBL/GenBank/DDBJ whole genome shotgun (WGS) entry which is preliminary data.</text>
</comment>
<proteinExistence type="predicted"/>
<organism evidence="1 2">
    <name type="scientific">Amycolatopsis lexingtonensis</name>
    <dbReference type="NCBI Taxonomy" id="218822"/>
    <lineage>
        <taxon>Bacteria</taxon>
        <taxon>Bacillati</taxon>
        <taxon>Actinomycetota</taxon>
        <taxon>Actinomycetes</taxon>
        <taxon>Pseudonocardiales</taxon>
        <taxon>Pseudonocardiaceae</taxon>
        <taxon>Amycolatopsis</taxon>
    </lineage>
</organism>
<accession>A0ABR9HWT4</accession>
<reference evidence="1 2" key="1">
    <citation type="submission" date="2020-10" db="EMBL/GenBank/DDBJ databases">
        <title>Sequencing the genomes of 1000 actinobacteria strains.</title>
        <authorList>
            <person name="Klenk H.-P."/>
        </authorList>
    </citation>
    <scope>NUCLEOTIDE SEQUENCE [LARGE SCALE GENOMIC DNA]</scope>
    <source>
        <strain evidence="1 2">DSM 44653</strain>
    </source>
</reference>
<keyword evidence="2" id="KW-1185">Reference proteome</keyword>
<gene>
    <name evidence="1" type="ORF">H4696_002493</name>
</gene>
<protein>
    <submittedName>
        <fullName evidence="1">Uncharacterized protein</fullName>
    </submittedName>
</protein>
<sequence>MAHRKFHREKKTTRLRVAAAISPFVIALTLVEQVVNLINQLKDLW</sequence>
<dbReference type="Proteomes" id="UP000631670">
    <property type="component" value="Unassembled WGS sequence"/>
</dbReference>
<evidence type="ECO:0000313" key="2">
    <source>
        <dbReference type="Proteomes" id="UP000631670"/>
    </source>
</evidence>
<dbReference type="EMBL" id="JADBEG010000001">
    <property type="protein sequence ID" value="MBE1495393.1"/>
    <property type="molecule type" value="Genomic_DNA"/>
</dbReference>
<name>A0ABR9HWT4_9PSEU</name>
<evidence type="ECO:0000313" key="1">
    <source>
        <dbReference type="EMBL" id="MBE1495393.1"/>
    </source>
</evidence>